<dbReference type="GO" id="GO:0004559">
    <property type="term" value="F:alpha-mannosidase activity"/>
    <property type="evidence" value="ECO:0007669"/>
    <property type="project" value="InterPro"/>
</dbReference>
<dbReference type="GO" id="GO:0046872">
    <property type="term" value="F:metal ion binding"/>
    <property type="evidence" value="ECO:0007669"/>
    <property type="project" value="UniProtKB-KW"/>
</dbReference>
<keyword evidence="2" id="KW-0479">Metal-binding</keyword>
<sequence>MRLRQLSLALLLSCAPLLAQSFTPVREQKNLSPAAVAKLHTLETLNSLPAGDWRFHVGDIPHGESPTLDDSSWTLVQPKSKAPHEAVWYRREIEVPKTLNGYDITGARISFQFRSDANGAVPEIIYFNGKRVALGEDLEPIVLFEPAHPGDKILVAVKLLQTVDDKTFSGVRLTIEPNPNATGATARPSPDDIRIQCIAAANILPALPTPRKDLLPKVEEAVAAIDTNALASADQAAFDKSLRHAQEILSTLHPVLAEAKIDLAGNSHIDAAWLWPRSETIDVVKRTFTTALQLMNEYPDYTFSQSAAQYTEWMAEKYPALNDQIRQRVKEGRWEIVGGMWVEPDLNLPDGESQVRQLLLGQRYFQQQYGVTARIGWNPDSFGYNWQLPQIYKRSGLDYFVTQKMHWNDTNQLPFRLFWWESPDGSKVLTYFPTDYVHDNVNPTRISADFAESADRNPGTTELLDLYGIGDHGGGPTRAMLDQADHWIALSSASPNPEGSHSERSAQRLVKEPRGSAPRNDTPNLSASNGSPVLSAAVPTMRYHTAQQYFTNVEKNLNPTSPTWDYDSIAKGYTAPPAANGTLGIPTWKDELYFEYHRGVYTTQAAHKRNMRTSEIATLDAEKLASLAWLDGQPYPNAELTDNWKKITFNGFHDLAAGSGIAVIYKDAQRDYTEVFHADKEITENSLNTLAARIDTNTKTGVPILVFNSQAWPRTETVEFNVQLPEPSNDVYLLDEKDAELKSQVLHRDPATNTVTLITFVKVPPVGYKLIHTAPTNYVSNVKPGAVVEVHETAKAITLDNIGLKVEVNKATGCIDSITGYRMPEYLAPNSCGNQLQTFKDTPKQYDAWNIDPGTLDAPMTPISKVDSIKLVEDGPQRKTIRIQRTWQSSHFTQEISLDAYADTVRISTDVDWHETHVLLKAAFPLAATSGKATYEIPYGSIERPTTRNNSWEKAQFEVPSMRWADLGDDHQGLSILNDSKYGYDAVGNTLRITLLRSPTWPDADADRGHQHFVYALYPHAGTWKQAQTVRRGYELNDPLKAQQVFAHTGTLPAEHSFASIENPNVTLTAIKKAEDSDALVFRMYEWAGTATEVKLHIPHGATYAIESNMMEKPEGDHLSLTNDVVTIPIKPYEILTLQAIYPPPTAATINK</sequence>
<dbReference type="Gene3D" id="1.20.1270.50">
    <property type="entry name" value="Glycoside hydrolase family 38, central domain"/>
    <property type="match status" value="1"/>
</dbReference>
<dbReference type="PANTHER" id="PTHR46017:SF1">
    <property type="entry name" value="ALPHA-MANNOSIDASE 2C1"/>
    <property type="match status" value="1"/>
</dbReference>
<evidence type="ECO:0000313" key="8">
    <source>
        <dbReference type="EMBL" id="XCB21706.1"/>
    </source>
</evidence>
<dbReference type="InterPro" id="IPR037094">
    <property type="entry name" value="Glyco_hydro_38_cen_sf"/>
</dbReference>
<dbReference type="SUPFAM" id="SSF88688">
    <property type="entry name" value="Families 57/38 glycoside transferase middle domain"/>
    <property type="match status" value="1"/>
</dbReference>
<organism evidence="8">
    <name type="scientific">Tunturiibacter gelidiferens</name>
    <dbReference type="NCBI Taxonomy" id="3069689"/>
    <lineage>
        <taxon>Bacteria</taxon>
        <taxon>Pseudomonadati</taxon>
        <taxon>Acidobacteriota</taxon>
        <taxon>Terriglobia</taxon>
        <taxon>Terriglobales</taxon>
        <taxon>Acidobacteriaceae</taxon>
        <taxon>Tunturiibacter</taxon>
    </lineage>
</organism>
<dbReference type="Pfam" id="PF07748">
    <property type="entry name" value="Glyco_hydro_38C"/>
    <property type="match status" value="1"/>
</dbReference>
<dbReference type="InterPro" id="IPR041147">
    <property type="entry name" value="GH38_C"/>
</dbReference>
<dbReference type="CDD" id="cd10789">
    <property type="entry name" value="GH38N_AMII_ER_cytosolic"/>
    <property type="match status" value="1"/>
</dbReference>
<dbReference type="Pfam" id="PF01074">
    <property type="entry name" value="Glyco_hydro_38N"/>
    <property type="match status" value="1"/>
</dbReference>
<dbReference type="InterPro" id="IPR011013">
    <property type="entry name" value="Gal_mutarotase_sf_dom"/>
</dbReference>
<dbReference type="AlphaFoldDB" id="A0AAU7YZQ7"/>
<keyword evidence="4" id="KW-0326">Glycosidase</keyword>
<feature type="chain" id="PRO_5043795579" evidence="6">
    <location>
        <begin position="20"/>
        <end position="1152"/>
    </location>
</feature>
<accession>A0AAU7YZQ7</accession>
<dbReference type="InterPro" id="IPR011330">
    <property type="entry name" value="Glyco_hydro/deAcase_b/a-brl"/>
</dbReference>
<keyword evidence="3 8" id="KW-0378">Hydrolase</keyword>
<evidence type="ECO:0000256" key="2">
    <source>
        <dbReference type="ARBA" id="ARBA00022723"/>
    </source>
</evidence>
<proteinExistence type="inferred from homology"/>
<dbReference type="GO" id="GO:0009313">
    <property type="term" value="P:oligosaccharide catabolic process"/>
    <property type="evidence" value="ECO:0007669"/>
    <property type="project" value="TreeGrafter"/>
</dbReference>
<keyword evidence="6" id="KW-0732">Signal</keyword>
<evidence type="ECO:0000256" key="6">
    <source>
        <dbReference type="SAM" id="SignalP"/>
    </source>
</evidence>
<dbReference type="RefSeq" id="WP_353071785.1">
    <property type="nucleotide sequence ID" value="NZ_CP132938.1"/>
</dbReference>
<dbReference type="Pfam" id="PF09261">
    <property type="entry name" value="Alpha-mann_mid"/>
    <property type="match status" value="1"/>
</dbReference>
<comment type="similarity">
    <text evidence="1">Belongs to the glycosyl hydrolase 38 family.</text>
</comment>
<dbReference type="KEGG" id="tgi:RBB81_19290"/>
<dbReference type="Gene3D" id="2.60.120.260">
    <property type="entry name" value="Galactose-binding domain-like"/>
    <property type="match status" value="1"/>
</dbReference>
<dbReference type="Gene3D" id="3.20.110.10">
    <property type="entry name" value="Glycoside hydrolase 38, N terminal domain"/>
    <property type="match status" value="1"/>
</dbReference>
<reference evidence="8" key="1">
    <citation type="submission" date="2023-08" db="EMBL/GenBank/DDBJ databases">
        <authorList>
            <person name="Messyasz A."/>
            <person name="Mannisto M.K."/>
            <person name="Kerkhof L.J."/>
            <person name="Haggblom M."/>
        </authorList>
    </citation>
    <scope>NUCLEOTIDE SEQUENCE</scope>
    <source>
        <strain evidence="8">M8UP39</strain>
    </source>
</reference>
<dbReference type="InterPro" id="IPR000602">
    <property type="entry name" value="Glyco_hydro_38_N"/>
</dbReference>
<evidence type="ECO:0000256" key="3">
    <source>
        <dbReference type="ARBA" id="ARBA00022801"/>
    </source>
</evidence>
<dbReference type="EMBL" id="CP132938">
    <property type="protein sequence ID" value="XCB21706.1"/>
    <property type="molecule type" value="Genomic_DNA"/>
</dbReference>
<dbReference type="InterPro" id="IPR027291">
    <property type="entry name" value="Glyco_hydro_38_N_sf"/>
</dbReference>
<evidence type="ECO:0000256" key="1">
    <source>
        <dbReference type="ARBA" id="ARBA00009792"/>
    </source>
</evidence>
<dbReference type="SUPFAM" id="SSF74650">
    <property type="entry name" value="Galactose mutarotase-like"/>
    <property type="match status" value="1"/>
</dbReference>
<gene>
    <name evidence="8" type="ORF">RBB81_19290</name>
</gene>
<dbReference type="PANTHER" id="PTHR46017">
    <property type="entry name" value="ALPHA-MANNOSIDASE 2C1"/>
    <property type="match status" value="1"/>
</dbReference>
<dbReference type="GO" id="GO:0006013">
    <property type="term" value="P:mannose metabolic process"/>
    <property type="evidence" value="ECO:0007669"/>
    <property type="project" value="InterPro"/>
</dbReference>
<feature type="region of interest" description="Disordered" evidence="5">
    <location>
        <begin position="491"/>
        <end position="531"/>
    </location>
</feature>
<evidence type="ECO:0000256" key="4">
    <source>
        <dbReference type="ARBA" id="ARBA00023295"/>
    </source>
</evidence>
<dbReference type="GO" id="GO:0030246">
    <property type="term" value="F:carbohydrate binding"/>
    <property type="evidence" value="ECO:0007669"/>
    <property type="project" value="InterPro"/>
</dbReference>
<feature type="compositionally biased region" description="Polar residues" evidence="5">
    <location>
        <begin position="519"/>
        <end position="531"/>
    </location>
</feature>
<dbReference type="InterPro" id="IPR015341">
    <property type="entry name" value="Glyco_hydro_38_cen"/>
</dbReference>
<reference evidence="8" key="2">
    <citation type="journal article" date="2024" name="Environ. Microbiol.">
        <title>Genome analysis and description of Tunturibacter gen. nov. expands the diversity of Terriglobia in tundra soils.</title>
        <authorList>
            <person name="Messyasz A."/>
            <person name="Mannisto M.K."/>
            <person name="Kerkhof L.J."/>
            <person name="Haggblom M.M."/>
        </authorList>
    </citation>
    <scope>NUCLEOTIDE SEQUENCE</scope>
    <source>
        <strain evidence="8">M8UP39</strain>
    </source>
</reference>
<dbReference type="SMART" id="SM00872">
    <property type="entry name" value="Alpha-mann_mid"/>
    <property type="match status" value="1"/>
</dbReference>
<feature type="compositionally biased region" description="Basic and acidic residues" evidence="5">
    <location>
        <begin position="500"/>
        <end position="514"/>
    </location>
</feature>
<feature type="signal peptide" evidence="6">
    <location>
        <begin position="1"/>
        <end position="19"/>
    </location>
</feature>
<dbReference type="InterPro" id="IPR028995">
    <property type="entry name" value="Glyco_hydro_57/38_cen_sf"/>
</dbReference>
<dbReference type="InterPro" id="IPR011682">
    <property type="entry name" value="Glyco_hydro_38_C"/>
</dbReference>
<dbReference type="FunFam" id="1.20.1270.50:FF:000004">
    <property type="entry name" value="alpha-mannosidase 2C1 isoform X1"/>
    <property type="match status" value="1"/>
</dbReference>
<name>A0AAU7YZQ7_9BACT</name>
<dbReference type="Gene3D" id="2.60.40.2220">
    <property type="match status" value="1"/>
</dbReference>
<dbReference type="Gene3D" id="2.70.98.30">
    <property type="entry name" value="Golgi alpha-mannosidase II, domain 4"/>
    <property type="match status" value="1"/>
</dbReference>
<evidence type="ECO:0000256" key="5">
    <source>
        <dbReference type="SAM" id="MobiDB-lite"/>
    </source>
</evidence>
<feature type="domain" description="Glycoside hydrolase family 38 central" evidence="7">
    <location>
        <begin position="595"/>
        <end position="672"/>
    </location>
</feature>
<dbReference type="SUPFAM" id="SSF88713">
    <property type="entry name" value="Glycoside hydrolase/deacetylase"/>
    <property type="match status" value="1"/>
</dbReference>
<protein>
    <submittedName>
        <fullName evidence="8">Glycoside hydrolase family 38 C-terminal domain-containing protein</fullName>
    </submittedName>
</protein>
<dbReference type="Pfam" id="PF17677">
    <property type="entry name" value="Glyco_hydro38C2"/>
    <property type="match status" value="1"/>
</dbReference>
<evidence type="ECO:0000259" key="7">
    <source>
        <dbReference type="SMART" id="SM00872"/>
    </source>
</evidence>